<feature type="non-terminal residue" evidence="1">
    <location>
        <position position="1"/>
    </location>
</feature>
<gene>
    <name evidence="1" type="ORF">S03H2_14675</name>
</gene>
<dbReference type="EMBL" id="BARU01007451">
    <property type="protein sequence ID" value="GAH45285.1"/>
    <property type="molecule type" value="Genomic_DNA"/>
</dbReference>
<proteinExistence type="predicted"/>
<reference evidence="1" key="1">
    <citation type="journal article" date="2014" name="Front. Microbiol.">
        <title>High frequency of phylogenetically diverse reductive dehalogenase-homologous genes in deep subseafloor sedimentary metagenomes.</title>
        <authorList>
            <person name="Kawai M."/>
            <person name="Futagami T."/>
            <person name="Toyoda A."/>
            <person name="Takaki Y."/>
            <person name="Nishi S."/>
            <person name="Hori S."/>
            <person name="Arai W."/>
            <person name="Tsubouchi T."/>
            <person name="Morono Y."/>
            <person name="Uchiyama I."/>
            <person name="Ito T."/>
            <person name="Fujiyama A."/>
            <person name="Inagaki F."/>
            <person name="Takami H."/>
        </authorList>
    </citation>
    <scope>NUCLEOTIDE SEQUENCE</scope>
    <source>
        <strain evidence="1">Expedition CK06-06</strain>
    </source>
</reference>
<name>X1GKA7_9ZZZZ</name>
<organism evidence="1">
    <name type="scientific">marine sediment metagenome</name>
    <dbReference type="NCBI Taxonomy" id="412755"/>
    <lineage>
        <taxon>unclassified sequences</taxon>
        <taxon>metagenomes</taxon>
        <taxon>ecological metagenomes</taxon>
    </lineage>
</organism>
<accession>X1GKA7</accession>
<comment type="caution">
    <text evidence="1">The sequence shown here is derived from an EMBL/GenBank/DDBJ whole genome shotgun (WGS) entry which is preliminary data.</text>
</comment>
<evidence type="ECO:0000313" key="1">
    <source>
        <dbReference type="EMBL" id="GAH45285.1"/>
    </source>
</evidence>
<dbReference type="AlphaFoldDB" id="X1GKA7"/>
<sequence length="43" mass="4842">EKKYADGYIVDSTYITVRDGVKIAATICLPKGLSLERQNRIKN</sequence>
<protein>
    <submittedName>
        <fullName evidence="1">Uncharacterized protein</fullName>
    </submittedName>
</protein>